<reference evidence="4" key="1">
    <citation type="journal article" date="2019" name="Int. J. Syst. Evol. Microbiol.">
        <title>The Global Catalogue of Microorganisms (GCM) 10K type strain sequencing project: providing services to taxonomists for standard genome sequencing and annotation.</title>
        <authorList>
            <consortium name="The Broad Institute Genomics Platform"/>
            <consortium name="The Broad Institute Genome Sequencing Center for Infectious Disease"/>
            <person name="Wu L."/>
            <person name="Ma J."/>
        </authorList>
    </citation>
    <scope>NUCLEOTIDE SEQUENCE [LARGE SCALE GENOMIC DNA]</scope>
    <source>
        <strain evidence="4">TISTR 1514</strain>
    </source>
</reference>
<evidence type="ECO:0000256" key="1">
    <source>
        <dbReference type="SAM" id="MobiDB-lite"/>
    </source>
</evidence>
<accession>A0ABW5UTQ9</accession>
<feature type="chain" id="PRO_5045183339" description="DNA modification methylase" evidence="2">
    <location>
        <begin position="17"/>
        <end position="188"/>
    </location>
</feature>
<name>A0ABW5UTQ9_9MICO</name>
<organism evidence="3 4">
    <name type="scientific">Gulosibacter faecalis</name>
    <dbReference type="NCBI Taxonomy" id="272240"/>
    <lineage>
        <taxon>Bacteria</taxon>
        <taxon>Bacillati</taxon>
        <taxon>Actinomycetota</taxon>
        <taxon>Actinomycetes</taxon>
        <taxon>Micrococcales</taxon>
        <taxon>Microbacteriaceae</taxon>
        <taxon>Gulosibacter</taxon>
    </lineage>
</organism>
<evidence type="ECO:0000313" key="3">
    <source>
        <dbReference type="EMBL" id="MFD2756971.1"/>
    </source>
</evidence>
<feature type="region of interest" description="Disordered" evidence="1">
    <location>
        <begin position="166"/>
        <end position="188"/>
    </location>
</feature>
<dbReference type="EMBL" id="JBHUNE010000001">
    <property type="protein sequence ID" value="MFD2756971.1"/>
    <property type="molecule type" value="Genomic_DNA"/>
</dbReference>
<keyword evidence="4" id="KW-1185">Reference proteome</keyword>
<gene>
    <name evidence="3" type="ORF">ACFSW7_01085</name>
</gene>
<comment type="caution">
    <text evidence="3">The sequence shown here is derived from an EMBL/GenBank/DDBJ whole genome shotgun (WGS) entry which is preliminary data.</text>
</comment>
<evidence type="ECO:0000313" key="4">
    <source>
        <dbReference type="Proteomes" id="UP001597492"/>
    </source>
</evidence>
<evidence type="ECO:0000256" key="2">
    <source>
        <dbReference type="SAM" id="SignalP"/>
    </source>
</evidence>
<dbReference type="Proteomes" id="UP001597492">
    <property type="component" value="Unassembled WGS sequence"/>
</dbReference>
<sequence length="188" mass="19677">MKIRAVAASALALALAAGLTGCNMISPQRTTMEYAASDGINVDLGEVHVRNMLLLANPDGSQANVVFAAVNGTTESAQLNLTINGTAVNLPLTYNPESDITEVGFGEEGEHLVSGSFETGTTVEVEFEATYTAADGTRQTVTDTHRVPILGDEEAQHVLEEYQTLVPQDPADLPAATPEDGTTTEGGE</sequence>
<dbReference type="RefSeq" id="WP_154651557.1">
    <property type="nucleotide sequence ID" value="NZ_JBHUNE010000001.1"/>
</dbReference>
<feature type="signal peptide" evidence="2">
    <location>
        <begin position="1"/>
        <end position="16"/>
    </location>
</feature>
<feature type="compositionally biased region" description="Low complexity" evidence="1">
    <location>
        <begin position="179"/>
        <end position="188"/>
    </location>
</feature>
<proteinExistence type="predicted"/>
<evidence type="ECO:0008006" key="5">
    <source>
        <dbReference type="Google" id="ProtNLM"/>
    </source>
</evidence>
<dbReference type="PROSITE" id="PS51257">
    <property type="entry name" value="PROKAR_LIPOPROTEIN"/>
    <property type="match status" value="1"/>
</dbReference>
<protein>
    <recommendedName>
        <fullName evidence="5">DNA modification methylase</fullName>
    </recommendedName>
</protein>
<keyword evidence="2" id="KW-0732">Signal</keyword>